<evidence type="ECO:0000313" key="3">
    <source>
        <dbReference type="EMBL" id="MFD2200971.1"/>
    </source>
</evidence>
<proteinExistence type="inferred from homology"/>
<evidence type="ECO:0000256" key="2">
    <source>
        <dbReference type="ARBA" id="ARBA00023235"/>
    </source>
</evidence>
<comment type="similarity">
    <text evidence="1">Belongs to the PhzF family.</text>
</comment>
<reference evidence="4" key="1">
    <citation type="journal article" date="2019" name="Int. J. Syst. Evol. Microbiol.">
        <title>The Global Catalogue of Microorganisms (GCM) 10K type strain sequencing project: providing services to taxonomists for standard genome sequencing and annotation.</title>
        <authorList>
            <consortium name="The Broad Institute Genomics Platform"/>
            <consortium name="The Broad Institute Genome Sequencing Center for Infectious Disease"/>
            <person name="Wu L."/>
            <person name="Ma J."/>
        </authorList>
    </citation>
    <scope>NUCLEOTIDE SEQUENCE [LARGE SCALE GENOMIC DNA]</scope>
    <source>
        <strain evidence="4">KCTC 19812</strain>
    </source>
</reference>
<dbReference type="EMBL" id="JBHUIV010000010">
    <property type="protein sequence ID" value="MFD2200971.1"/>
    <property type="molecule type" value="Genomic_DNA"/>
</dbReference>
<protein>
    <submittedName>
        <fullName evidence="3">PhzF family phenazine biosynthesis protein</fullName>
    </submittedName>
</protein>
<dbReference type="PANTHER" id="PTHR13774:SF17">
    <property type="entry name" value="PHENAZINE BIOSYNTHESIS-LIKE DOMAIN-CONTAINING PROTEIN"/>
    <property type="match status" value="1"/>
</dbReference>
<dbReference type="SUPFAM" id="SSF54506">
    <property type="entry name" value="Diaminopimelate epimerase-like"/>
    <property type="match status" value="1"/>
</dbReference>
<comment type="caution">
    <text evidence="3">The sequence shown here is derived from an EMBL/GenBank/DDBJ whole genome shotgun (WGS) entry which is preliminary data.</text>
</comment>
<dbReference type="Gene3D" id="3.10.310.10">
    <property type="entry name" value="Diaminopimelate Epimerase, Chain A, domain 1"/>
    <property type="match status" value="2"/>
</dbReference>
<accession>A0ABW5B8B8</accession>
<dbReference type="InterPro" id="IPR003719">
    <property type="entry name" value="Phenazine_PhzF-like"/>
</dbReference>
<dbReference type="Proteomes" id="UP001597414">
    <property type="component" value="Unassembled WGS sequence"/>
</dbReference>
<gene>
    <name evidence="3" type="ORF">ACFSKV_05290</name>
</gene>
<dbReference type="PANTHER" id="PTHR13774">
    <property type="entry name" value="PHENAZINE BIOSYNTHESIS PROTEIN"/>
    <property type="match status" value="1"/>
</dbReference>
<keyword evidence="4" id="KW-1185">Reference proteome</keyword>
<dbReference type="NCBIfam" id="TIGR00654">
    <property type="entry name" value="PhzF_family"/>
    <property type="match status" value="1"/>
</dbReference>
<sequence length="262" mass="29491">MKELKIYQVDAFSEKIFGGNPAAIVPLTAWLEDGKLQKIAMENNLSETAFYVKEEEQYQIRWFTPKVEVDLCGHATLASAHVLFEHEGFQRDILHFYSHRSGNLNVKKSTIGLTLDFPTDTVERTKISNEMLGCFTHKPIEAYRGKTDLVLVFQNEEDIRQLQFDLEKIKLIDARGVIATAKGEEVDFVSRFFGPQVGVPEDPVTGSAHTTLTPIWAEKLGKNKLTARQLSQRGGALTCELLGERVEITGKAVTYLEGRIFV</sequence>
<evidence type="ECO:0000313" key="4">
    <source>
        <dbReference type="Proteomes" id="UP001597414"/>
    </source>
</evidence>
<evidence type="ECO:0000256" key="1">
    <source>
        <dbReference type="ARBA" id="ARBA00008270"/>
    </source>
</evidence>
<dbReference type="RefSeq" id="WP_380800858.1">
    <property type="nucleotide sequence ID" value="NZ_JBHUIV010000010.1"/>
</dbReference>
<organism evidence="3 4">
    <name type="scientific">Shivajiella indica</name>
    <dbReference type="NCBI Taxonomy" id="872115"/>
    <lineage>
        <taxon>Bacteria</taxon>
        <taxon>Pseudomonadati</taxon>
        <taxon>Bacteroidota</taxon>
        <taxon>Cytophagia</taxon>
        <taxon>Cytophagales</taxon>
        <taxon>Cyclobacteriaceae</taxon>
        <taxon>Shivajiella</taxon>
    </lineage>
</organism>
<keyword evidence="2" id="KW-0413">Isomerase</keyword>
<dbReference type="PIRSF" id="PIRSF016184">
    <property type="entry name" value="PhzC_PhzF"/>
    <property type="match status" value="1"/>
</dbReference>
<name>A0ABW5B8B8_9BACT</name>
<dbReference type="Pfam" id="PF02567">
    <property type="entry name" value="PhzC-PhzF"/>
    <property type="match status" value="1"/>
</dbReference>